<name>A0A073K9B1_9BACI</name>
<protein>
    <submittedName>
        <fullName evidence="1">Uncharacterized protein</fullName>
    </submittedName>
</protein>
<comment type="caution">
    <text evidence="1">The sequence shown here is derived from an EMBL/GenBank/DDBJ whole genome shotgun (WGS) entry which is preliminary data.</text>
</comment>
<dbReference type="EMBL" id="JOTM01000011">
    <property type="protein sequence ID" value="KEK23874.1"/>
    <property type="molecule type" value="Genomic_DNA"/>
</dbReference>
<sequence>MRKFTINQVSNMRGFDALTQGEASIEEMLLHNCNELKNTRRGFNVTRIDVLASTEDSLITKWVEMCLKLTPEELKDDYVKKALRFMAEKILRDHCTEQMADTFRENIVNRYNILGQDIQKVVHSISKYLKCGRVVPVAQSYREALEELSEGVVIYDEPKNH</sequence>
<keyword evidence="2" id="KW-1185">Reference proteome</keyword>
<proteinExistence type="predicted"/>
<gene>
    <name evidence="1" type="ORF">BAGA_05380</name>
</gene>
<organism evidence="1 2">
    <name type="scientific">Bacillus gaemokensis</name>
    <dbReference type="NCBI Taxonomy" id="574375"/>
    <lineage>
        <taxon>Bacteria</taxon>
        <taxon>Bacillati</taxon>
        <taxon>Bacillota</taxon>
        <taxon>Bacilli</taxon>
        <taxon>Bacillales</taxon>
        <taxon>Bacillaceae</taxon>
        <taxon>Bacillus</taxon>
        <taxon>Bacillus cereus group</taxon>
    </lineage>
</organism>
<dbReference type="Proteomes" id="UP000027778">
    <property type="component" value="Unassembled WGS sequence"/>
</dbReference>
<dbReference type="AlphaFoldDB" id="A0A073K9B1"/>
<evidence type="ECO:0000313" key="2">
    <source>
        <dbReference type="Proteomes" id="UP000027778"/>
    </source>
</evidence>
<dbReference type="STRING" id="574375.AZF08_20415"/>
<dbReference type="RefSeq" id="WP_033674967.1">
    <property type="nucleotide sequence ID" value="NZ_JOTM01000011.1"/>
</dbReference>
<accession>A0A073K9B1</accession>
<evidence type="ECO:0000313" key="1">
    <source>
        <dbReference type="EMBL" id="KEK23874.1"/>
    </source>
</evidence>
<reference evidence="1 2" key="1">
    <citation type="submission" date="2014-06" db="EMBL/GenBank/DDBJ databases">
        <title>Draft genome sequence of Bacillus gaemokensis JCM 15801 (MCCC 1A00707).</title>
        <authorList>
            <person name="Lai Q."/>
            <person name="Liu Y."/>
            <person name="Shao Z."/>
        </authorList>
    </citation>
    <scope>NUCLEOTIDE SEQUENCE [LARGE SCALE GENOMIC DNA]</scope>
    <source>
        <strain evidence="1 2">JCM 15801</strain>
    </source>
</reference>